<evidence type="ECO:0000313" key="4">
    <source>
        <dbReference type="Proteomes" id="UP001321486"/>
    </source>
</evidence>
<sequence>MNHLNTLRYACQTYSWQMSGDRYRGDIDHMTRVAKGAGFTGFEAETLMLGPSWTESGLHSSLDAAGLDLAAIVLVHSWRNDTETPAEKVEADQVIRAVAGYPDSKIVLVNTPGPDRDDLFRRQDTAVSCMAAIADRAADVGVTCTVHPNSPAGSVFRTADDYDRLGHLMSPTKLRFTPDIGHITVGGMDPSRILDTWWDLIDHIHIKDVAVDGSWAATGTGTVDIPGILNTLAERSFAGWVTFEDESPEAESDPDRAVEDAGAYLGTLTRQDFPADTHTRRTRR</sequence>
<dbReference type="Proteomes" id="UP001321486">
    <property type="component" value="Chromosome"/>
</dbReference>
<dbReference type="PANTHER" id="PTHR12110">
    <property type="entry name" value="HYDROXYPYRUVATE ISOMERASE"/>
    <property type="match status" value="1"/>
</dbReference>
<name>A0ABN6XWE2_9MICO</name>
<accession>A0ABN6XWE2</accession>
<keyword evidence="4" id="KW-1185">Reference proteome</keyword>
<evidence type="ECO:0000313" key="3">
    <source>
        <dbReference type="EMBL" id="BDZ47975.1"/>
    </source>
</evidence>
<dbReference type="Gene3D" id="3.20.20.150">
    <property type="entry name" value="Divalent-metal-dependent TIM barrel enzymes"/>
    <property type="match status" value="1"/>
</dbReference>
<feature type="domain" description="Xylose isomerase-like TIM barrel" evidence="2">
    <location>
        <begin position="33"/>
        <end position="259"/>
    </location>
</feature>
<dbReference type="SUPFAM" id="SSF51658">
    <property type="entry name" value="Xylose isomerase-like"/>
    <property type="match status" value="1"/>
</dbReference>
<dbReference type="InterPro" id="IPR050312">
    <property type="entry name" value="IolE/XylAMocC-like"/>
</dbReference>
<dbReference type="EMBL" id="AP027732">
    <property type="protein sequence ID" value="BDZ47975.1"/>
    <property type="molecule type" value="Genomic_DNA"/>
</dbReference>
<evidence type="ECO:0000256" key="1">
    <source>
        <dbReference type="ARBA" id="ARBA00023277"/>
    </source>
</evidence>
<protein>
    <recommendedName>
        <fullName evidence="2">Xylose isomerase-like TIM barrel domain-containing protein</fullName>
    </recommendedName>
</protein>
<dbReference type="RefSeq" id="WP_286345037.1">
    <property type="nucleotide sequence ID" value="NZ_AP027732.1"/>
</dbReference>
<reference evidence="4" key="1">
    <citation type="journal article" date="2019" name="Int. J. Syst. Evol. Microbiol.">
        <title>The Global Catalogue of Microorganisms (GCM) 10K type strain sequencing project: providing services to taxonomists for standard genome sequencing and annotation.</title>
        <authorList>
            <consortium name="The Broad Institute Genomics Platform"/>
            <consortium name="The Broad Institute Genome Sequencing Center for Infectious Disease"/>
            <person name="Wu L."/>
            <person name="Ma J."/>
        </authorList>
    </citation>
    <scope>NUCLEOTIDE SEQUENCE [LARGE SCALE GENOMIC DNA]</scope>
    <source>
        <strain evidence="4">NBRC 108728</strain>
    </source>
</reference>
<dbReference type="InterPro" id="IPR013022">
    <property type="entry name" value="Xyl_isomerase-like_TIM-brl"/>
</dbReference>
<dbReference type="Pfam" id="PF01261">
    <property type="entry name" value="AP_endonuc_2"/>
    <property type="match status" value="1"/>
</dbReference>
<organism evidence="3 4">
    <name type="scientific">Frondihabitans sucicola</name>
    <dbReference type="NCBI Taxonomy" id="1268041"/>
    <lineage>
        <taxon>Bacteria</taxon>
        <taxon>Bacillati</taxon>
        <taxon>Actinomycetota</taxon>
        <taxon>Actinomycetes</taxon>
        <taxon>Micrococcales</taxon>
        <taxon>Microbacteriaceae</taxon>
        <taxon>Frondihabitans</taxon>
    </lineage>
</organism>
<evidence type="ECO:0000259" key="2">
    <source>
        <dbReference type="Pfam" id="PF01261"/>
    </source>
</evidence>
<proteinExistence type="predicted"/>
<gene>
    <name evidence="3" type="ORF">GCM10025867_02160</name>
</gene>
<dbReference type="InterPro" id="IPR036237">
    <property type="entry name" value="Xyl_isomerase-like_sf"/>
</dbReference>
<keyword evidence="1" id="KW-0119">Carbohydrate metabolism</keyword>